<organism evidence="1 2">
    <name type="scientific">Chryseobacterium urinae</name>
    <dbReference type="NCBI Taxonomy" id="3058400"/>
    <lineage>
        <taxon>Bacteria</taxon>
        <taxon>Pseudomonadati</taxon>
        <taxon>Bacteroidota</taxon>
        <taxon>Flavobacteriia</taxon>
        <taxon>Flavobacteriales</taxon>
        <taxon>Weeksellaceae</taxon>
        <taxon>Chryseobacterium group</taxon>
        <taxon>Chryseobacterium</taxon>
    </lineage>
</organism>
<evidence type="ECO:0000313" key="1">
    <source>
        <dbReference type="EMBL" id="MDO3426462.1"/>
    </source>
</evidence>
<dbReference type="EMBL" id="JAULSJ010000029">
    <property type="protein sequence ID" value="MDO3426462.1"/>
    <property type="molecule type" value="Genomic_DNA"/>
</dbReference>
<name>A0ABT8U5X3_9FLAO</name>
<reference evidence="1" key="1">
    <citation type="submission" date="2023-07" db="EMBL/GenBank/DDBJ databases">
        <title>AMR profile of multidrug- resistance Chryseobacterium gambrini related strain.</title>
        <authorList>
            <person name="Kirdat K."/>
            <person name="Bhatt A."/>
            <person name="Kuyare S."/>
            <person name="Yadav A."/>
        </authorList>
    </citation>
    <scope>NUCLEOTIDE SEQUENCE</scope>
    <source>
        <strain evidence="1">APV-1</strain>
    </source>
</reference>
<sequence>MMHRLIKDKRFLLPSDVKKYALGSKQKVKEYIEANGGHIIKDKYEPEEFDYILIGTQIKDFGFSASRYLKLYPEAKILFEQELLNEPKAESNYLKSLFQDYMDRFRDIFSHYDILVAYYSIGKPYTSEDFKKIEKKYRKNIPAAIKEFYSVFGKIKLTWTYCSINTKRSFYDEKDVDNLISSTCGEMFGSIQILDLNKVLSEDWTKYEHAVHLSSGKELKIFDYHSDENMAAFDLENDNPLVYMGDDHGATFEDYKPMLFSDYLKLTINSYGFFRRKYLFESAYGTQKKLSGFSEILERPIELVPVRLDDIE</sequence>
<keyword evidence="2" id="KW-1185">Reference proteome</keyword>
<dbReference type="Proteomes" id="UP001168128">
    <property type="component" value="Unassembled WGS sequence"/>
</dbReference>
<dbReference type="RefSeq" id="WP_302717311.1">
    <property type="nucleotide sequence ID" value="NZ_JAULSJ010000029.1"/>
</dbReference>
<gene>
    <name evidence="1" type="ORF">QWT87_16395</name>
</gene>
<proteinExistence type="predicted"/>
<evidence type="ECO:0000313" key="2">
    <source>
        <dbReference type="Proteomes" id="UP001168128"/>
    </source>
</evidence>
<protein>
    <submittedName>
        <fullName evidence="1">Uncharacterized protein</fullName>
    </submittedName>
</protein>
<comment type="caution">
    <text evidence="1">The sequence shown here is derived from an EMBL/GenBank/DDBJ whole genome shotgun (WGS) entry which is preliminary data.</text>
</comment>
<accession>A0ABT8U5X3</accession>